<dbReference type="KEGG" id="orp:MOP44_17690"/>
<reference evidence="2" key="1">
    <citation type="submission" date="2021-04" db="EMBL/GenBank/DDBJ databases">
        <title>Phylogenetic analysis of Acidobacteriaceae.</title>
        <authorList>
            <person name="Qiu L."/>
            <person name="Zhang Q."/>
        </authorList>
    </citation>
    <scope>NUCLEOTIDE SEQUENCE</scope>
    <source>
        <strain evidence="2">DSM 25168</strain>
    </source>
</reference>
<keyword evidence="3" id="KW-1185">Reference proteome</keyword>
<evidence type="ECO:0000313" key="3">
    <source>
        <dbReference type="Proteomes" id="UP001059380"/>
    </source>
</evidence>
<accession>A0A9J7BNA7</accession>
<sequence length="130" mass="14076">MNAHLNYWAVLAAAVSAFVIGGIWYRVFSAAWMKANGFQSEPSGNPAKVFGISFLFSLMMSFNLAKFLDAPGTTATWGATAGFLAGFGWCFMGIGIISLFERKPWSYVLINGGYLTVALTVMGLILGAWR</sequence>
<dbReference type="Proteomes" id="UP001059380">
    <property type="component" value="Chromosome"/>
</dbReference>
<dbReference type="EMBL" id="CP093313">
    <property type="protein sequence ID" value="UWZ82398.1"/>
    <property type="molecule type" value="Genomic_DNA"/>
</dbReference>
<keyword evidence="1" id="KW-0472">Membrane</keyword>
<organism evidence="2 3">
    <name type="scientific">Occallatibacter riparius</name>
    <dbReference type="NCBI Taxonomy" id="1002689"/>
    <lineage>
        <taxon>Bacteria</taxon>
        <taxon>Pseudomonadati</taxon>
        <taxon>Acidobacteriota</taxon>
        <taxon>Terriglobia</taxon>
        <taxon>Terriglobales</taxon>
        <taxon>Acidobacteriaceae</taxon>
        <taxon>Occallatibacter</taxon>
    </lineage>
</organism>
<dbReference type="Pfam" id="PF08570">
    <property type="entry name" value="DUF1761"/>
    <property type="match status" value="1"/>
</dbReference>
<feature type="transmembrane region" description="Helical" evidence="1">
    <location>
        <begin position="107"/>
        <end position="129"/>
    </location>
</feature>
<name>A0A9J7BNA7_9BACT</name>
<feature type="transmembrane region" description="Helical" evidence="1">
    <location>
        <begin position="49"/>
        <end position="68"/>
    </location>
</feature>
<evidence type="ECO:0000256" key="1">
    <source>
        <dbReference type="SAM" id="Phobius"/>
    </source>
</evidence>
<protein>
    <submittedName>
        <fullName evidence="2">DUF1761 domain-containing protein</fullName>
    </submittedName>
</protein>
<keyword evidence="1" id="KW-0812">Transmembrane</keyword>
<dbReference type="AlphaFoldDB" id="A0A9J7BNA7"/>
<proteinExistence type="predicted"/>
<evidence type="ECO:0000313" key="2">
    <source>
        <dbReference type="EMBL" id="UWZ82398.1"/>
    </source>
</evidence>
<dbReference type="InterPro" id="IPR013879">
    <property type="entry name" value="DUF1761"/>
</dbReference>
<feature type="transmembrane region" description="Helical" evidence="1">
    <location>
        <begin position="6"/>
        <end position="28"/>
    </location>
</feature>
<dbReference type="RefSeq" id="WP_260791582.1">
    <property type="nucleotide sequence ID" value="NZ_CP093313.1"/>
</dbReference>
<feature type="transmembrane region" description="Helical" evidence="1">
    <location>
        <begin position="80"/>
        <end position="100"/>
    </location>
</feature>
<gene>
    <name evidence="2" type="ORF">MOP44_17690</name>
</gene>
<keyword evidence="1" id="KW-1133">Transmembrane helix</keyword>